<accession>A0AAV4CE39</accession>
<dbReference type="Proteomes" id="UP000735302">
    <property type="component" value="Unassembled WGS sequence"/>
</dbReference>
<evidence type="ECO:0000313" key="3">
    <source>
        <dbReference type="Proteomes" id="UP000735302"/>
    </source>
</evidence>
<gene>
    <name evidence="2" type="ORF">PoB_005610700</name>
</gene>
<evidence type="ECO:0000313" key="2">
    <source>
        <dbReference type="EMBL" id="GFO29602.1"/>
    </source>
</evidence>
<keyword evidence="3" id="KW-1185">Reference proteome</keyword>
<comment type="caution">
    <text evidence="2">The sequence shown here is derived from an EMBL/GenBank/DDBJ whole genome shotgun (WGS) entry which is preliminary data.</text>
</comment>
<organism evidence="2 3">
    <name type="scientific">Plakobranchus ocellatus</name>
    <dbReference type="NCBI Taxonomy" id="259542"/>
    <lineage>
        <taxon>Eukaryota</taxon>
        <taxon>Metazoa</taxon>
        <taxon>Spiralia</taxon>
        <taxon>Lophotrochozoa</taxon>
        <taxon>Mollusca</taxon>
        <taxon>Gastropoda</taxon>
        <taxon>Heterobranchia</taxon>
        <taxon>Euthyneura</taxon>
        <taxon>Panpulmonata</taxon>
        <taxon>Sacoglossa</taxon>
        <taxon>Placobranchoidea</taxon>
        <taxon>Plakobranchidae</taxon>
        <taxon>Plakobranchus</taxon>
    </lineage>
</organism>
<name>A0AAV4CE39_9GAST</name>
<feature type="compositionally biased region" description="Polar residues" evidence="1">
    <location>
        <begin position="1"/>
        <end position="15"/>
    </location>
</feature>
<dbReference type="AlphaFoldDB" id="A0AAV4CE39"/>
<feature type="compositionally biased region" description="Low complexity" evidence="1">
    <location>
        <begin position="39"/>
        <end position="50"/>
    </location>
</feature>
<feature type="region of interest" description="Disordered" evidence="1">
    <location>
        <begin position="1"/>
        <end position="90"/>
    </location>
</feature>
<sequence length="90" mass="9944">MPISSRSRLNLTRAATMSEIEKKPREVQAKQQRGDKQQEMQQQQFQSQQQGLKCKEQEGKSGKAAATAAAAARLEREWTPRAATAAANST</sequence>
<proteinExistence type="predicted"/>
<protein>
    <recommendedName>
        <fullName evidence="4">Small EDRK-rich factor-like N-terminal domain-containing protein</fullName>
    </recommendedName>
</protein>
<evidence type="ECO:0000256" key="1">
    <source>
        <dbReference type="SAM" id="MobiDB-lite"/>
    </source>
</evidence>
<reference evidence="2 3" key="1">
    <citation type="journal article" date="2021" name="Elife">
        <title>Chloroplast acquisition without the gene transfer in kleptoplastic sea slugs, Plakobranchus ocellatus.</title>
        <authorList>
            <person name="Maeda T."/>
            <person name="Takahashi S."/>
            <person name="Yoshida T."/>
            <person name="Shimamura S."/>
            <person name="Takaki Y."/>
            <person name="Nagai Y."/>
            <person name="Toyoda A."/>
            <person name="Suzuki Y."/>
            <person name="Arimoto A."/>
            <person name="Ishii H."/>
            <person name="Satoh N."/>
            <person name="Nishiyama T."/>
            <person name="Hasebe M."/>
            <person name="Maruyama T."/>
            <person name="Minagawa J."/>
            <person name="Obokata J."/>
            <person name="Shigenobu S."/>
        </authorList>
    </citation>
    <scope>NUCLEOTIDE SEQUENCE [LARGE SCALE GENOMIC DNA]</scope>
</reference>
<feature type="compositionally biased region" description="Basic and acidic residues" evidence="1">
    <location>
        <begin position="19"/>
        <end position="38"/>
    </location>
</feature>
<evidence type="ECO:0008006" key="4">
    <source>
        <dbReference type="Google" id="ProtNLM"/>
    </source>
</evidence>
<dbReference type="EMBL" id="BLXT01006178">
    <property type="protein sequence ID" value="GFO29602.1"/>
    <property type="molecule type" value="Genomic_DNA"/>
</dbReference>